<keyword evidence="2" id="KW-0732">Signal</keyword>
<feature type="chain" id="PRO_5034604052" evidence="2">
    <location>
        <begin position="17"/>
        <end position="460"/>
    </location>
</feature>
<evidence type="ECO:0000313" key="3">
    <source>
        <dbReference type="EMBL" id="KAF5578882.1"/>
    </source>
</evidence>
<protein>
    <submittedName>
        <fullName evidence="3">Uncharacterized protein</fullName>
    </submittedName>
</protein>
<feature type="region of interest" description="Disordered" evidence="1">
    <location>
        <begin position="79"/>
        <end position="241"/>
    </location>
</feature>
<dbReference type="OrthoDB" id="2922289at2759"/>
<dbReference type="PANTHER" id="PTHR40788">
    <property type="entry name" value="CLR5 DOMAIN-CONTAINING PROTEIN-RELATED"/>
    <property type="match status" value="1"/>
</dbReference>
<sequence>MYLLACLSIYTLLCAACDVGNDYSSLATHAEVSITQSDTVLLPESIAEVSGKPATELNSDGPDCGCQFHLNPSHNPDVIVPSAAATSGGDLNTVPSDGKEETNNIPPVEQGTASSTLIGSTADTTEINSAMRSSDGTTGLPATEKTTDIDFASSTRTPGPTLTEHTSISATRTGAVTNSNEPTSDGTTAPADSASTSDAESKQKSGSATTTSRTQPSHTTLTRSTTSSSVEAVPNENIGSEDGQVEQSVNCYGNDDLATVDASRIASATSFCDRFSKTPLTLPGWHEESKVKGIAFGVNFSKSSSQSCDEYKVDDVVCRRHLLKIEHKCGSNFIVNLMPCRRVPTAHGVPTESTKNTAIEVAKQSPGVFQLMFRDKDDVVKDALWDRFSHAMKDAGFPARNCSGSAVAFKQLSAKGGRIVFHKPHPIDKIDPVLLRIMGKRMTKKFGWRRETFVLCDDTT</sequence>
<evidence type="ECO:0000256" key="2">
    <source>
        <dbReference type="SAM" id="SignalP"/>
    </source>
</evidence>
<feature type="compositionally biased region" description="Low complexity" evidence="1">
    <location>
        <begin position="209"/>
        <end position="229"/>
    </location>
</feature>
<reference evidence="3 4" key="1">
    <citation type="submission" date="2020-05" db="EMBL/GenBank/DDBJ databases">
        <title>Identification and distribution of gene clusters putatively required for synthesis of sphingolipid metabolism inhibitors in phylogenetically diverse species of the filamentous fungus Fusarium.</title>
        <authorList>
            <person name="Kim H.-S."/>
            <person name="Busman M."/>
            <person name="Brown D.W."/>
            <person name="Divon H."/>
            <person name="Uhlig S."/>
            <person name="Proctor R.H."/>
        </authorList>
    </citation>
    <scope>NUCLEOTIDE SEQUENCE [LARGE SCALE GENOMIC DNA]</scope>
    <source>
        <strain evidence="3 4">NRRL 36939</strain>
    </source>
</reference>
<feature type="signal peptide" evidence="2">
    <location>
        <begin position="1"/>
        <end position="16"/>
    </location>
</feature>
<evidence type="ECO:0000313" key="4">
    <source>
        <dbReference type="Proteomes" id="UP000546213"/>
    </source>
</evidence>
<comment type="caution">
    <text evidence="3">The sequence shown here is derived from an EMBL/GenBank/DDBJ whole genome shotgun (WGS) entry which is preliminary data.</text>
</comment>
<organism evidence="3 4">
    <name type="scientific">Fusarium pseudocircinatum</name>
    <dbReference type="NCBI Taxonomy" id="56676"/>
    <lineage>
        <taxon>Eukaryota</taxon>
        <taxon>Fungi</taxon>
        <taxon>Dikarya</taxon>
        <taxon>Ascomycota</taxon>
        <taxon>Pezizomycotina</taxon>
        <taxon>Sordariomycetes</taxon>
        <taxon>Hypocreomycetidae</taxon>
        <taxon>Hypocreales</taxon>
        <taxon>Nectriaceae</taxon>
        <taxon>Fusarium</taxon>
        <taxon>Fusarium fujikuroi species complex</taxon>
    </lineage>
</organism>
<feature type="compositionally biased region" description="Low complexity" evidence="1">
    <location>
        <begin position="183"/>
        <end position="198"/>
    </location>
</feature>
<accession>A0A8H5KT58</accession>
<dbReference type="PANTHER" id="PTHR40788:SF1">
    <property type="entry name" value="IPA PROTEIN"/>
    <property type="match status" value="1"/>
</dbReference>
<feature type="compositionally biased region" description="Polar residues" evidence="1">
    <location>
        <begin position="152"/>
        <end position="182"/>
    </location>
</feature>
<dbReference type="AlphaFoldDB" id="A0A8H5KT58"/>
<gene>
    <name evidence="3" type="ORF">FPCIR_11388</name>
</gene>
<proteinExistence type="predicted"/>
<dbReference type="Proteomes" id="UP000546213">
    <property type="component" value="Unassembled WGS sequence"/>
</dbReference>
<name>A0A8H5KT58_9HYPO</name>
<feature type="compositionally biased region" description="Polar residues" evidence="1">
    <location>
        <begin position="111"/>
        <end position="137"/>
    </location>
</feature>
<keyword evidence="4" id="KW-1185">Reference proteome</keyword>
<dbReference type="EMBL" id="JAAOAS010000346">
    <property type="protein sequence ID" value="KAF5578882.1"/>
    <property type="molecule type" value="Genomic_DNA"/>
</dbReference>
<evidence type="ECO:0000256" key="1">
    <source>
        <dbReference type="SAM" id="MobiDB-lite"/>
    </source>
</evidence>